<dbReference type="PANTHER" id="PTHR30612">
    <property type="entry name" value="SECA INNER MEMBRANE COMPONENT OF SEC PROTEIN SECRETION SYSTEM"/>
    <property type="match status" value="1"/>
</dbReference>
<organism evidence="8 9">
    <name type="scientific">Coilia grayii</name>
    <name type="common">Gray's grenadier anchovy</name>
    <dbReference type="NCBI Taxonomy" id="363190"/>
    <lineage>
        <taxon>Eukaryota</taxon>
        <taxon>Metazoa</taxon>
        <taxon>Chordata</taxon>
        <taxon>Craniata</taxon>
        <taxon>Vertebrata</taxon>
        <taxon>Euteleostomi</taxon>
        <taxon>Actinopterygii</taxon>
        <taxon>Neopterygii</taxon>
        <taxon>Teleostei</taxon>
        <taxon>Clupei</taxon>
        <taxon>Clupeiformes</taxon>
        <taxon>Clupeoidei</taxon>
        <taxon>Engraulidae</taxon>
        <taxon>Coilinae</taxon>
        <taxon>Coilia</taxon>
    </lineage>
</organism>
<gene>
    <name evidence="8" type="ORF">ACEWY4_001461</name>
</gene>
<dbReference type="GO" id="GO:0015031">
    <property type="term" value="P:protein transport"/>
    <property type="evidence" value="ECO:0007669"/>
    <property type="project" value="UniProtKB-KW"/>
</dbReference>
<name>A0ABD1KT32_9TELE</name>
<keyword evidence="3" id="KW-0811">Translocation</keyword>
<evidence type="ECO:0000256" key="4">
    <source>
        <dbReference type="SAM" id="MobiDB-lite"/>
    </source>
</evidence>
<dbReference type="Gene3D" id="3.90.1440.10">
    <property type="entry name" value="SecA, preprotein cross-linking domain"/>
    <property type="match status" value="1"/>
</dbReference>
<dbReference type="SUPFAM" id="SSF52540">
    <property type="entry name" value="P-loop containing nucleoside triphosphate hydrolases"/>
    <property type="match status" value="2"/>
</dbReference>
<dbReference type="Proteomes" id="UP001591681">
    <property type="component" value="Unassembled WGS sequence"/>
</dbReference>
<evidence type="ECO:0000313" key="9">
    <source>
        <dbReference type="Proteomes" id="UP001591681"/>
    </source>
</evidence>
<dbReference type="InterPro" id="IPR014001">
    <property type="entry name" value="Helicase_ATP-bd"/>
</dbReference>
<keyword evidence="2" id="KW-0653">Protein transport</keyword>
<evidence type="ECO:0000256" key="2">
    <source>
        <dbReference type="ARBA" id="ARBA00022927"/>
    </source>
</evidence>
<dbReference type="InterPro" id="IPR011115">
    <property type="entry name" value="SecA_DEAD"/>
</dbReference>
<dbReference type="PANTHER" id="PTHR30612:SF0">
    <property type="entry name" value="CHLOROPLAST PROTEIN-TRANSPORTING ATPASE"/>
    <property type="match status" value="1"/>
</dbReference>
<feature type="domain" description="SecA family profile" evidence="7">
    <location>
        <begin position="216"/>
        <end position="981"/>
    </location>
</feature>
<feature type="domain" description="Helicase ATP-binding" evidence="5">
    <location>
        <begin position="316"/>
        <end position="506"/>
    </location>
</feature>
<keyword evidence="1" id="KW-0963">Cytoplasm</keyword>
<dbReference type="InterPro" id="IPR000185">
    <property type="entry name" value="SecA"/>
</dbReference>
<dbReference type="InterPro" id="IPR027417">
    <property type="entry name" value="P-loop_NTPase"/>
</dbReference>
<keyword evidence="9" id="KW-1185">Reference proteome</keyword>
<dbReference type="FunFam" id="3.40.50.300:FF:003501">
    <property type="entry name" value="Si:dkey-187j14.7"/>
    <property type="match status" value="1"/>
</dbReference>
<proteinExistence type="predicted"/>
<feature type="domain" description="Helicase C-terminal" evidence="6">
    <location>
        <begin position="829"/>
        <end position="988"/>
    </location>
</feature>
<dbReference type="InterPro" id="IPR001650">
    <property type="entry name" value="Helicase_C-like"/>
</dbReference>
<dbReference type="PROSITE" id="PS51194">
    <property type="entry name" value="HELICASE_CTER"/>
    <property type="match status" value="1"/>
</dbReference>
<dbReference type="Pfam" id="PF07517">
    <property type="entry name" value="SecA_DEAD"/>
    <property type="match status" value="1"/>
</dbReference>
<evidence type="ECO:0000256" key="3">
    <source>
        <dbReference type="ARBA" id="ARBA00023010"/>
    </source>
</evidence>
<evidence type="ECO:0008006" key="10">
    <source>
        <dbReference type="Google" id="ProtNLM"/>
    </source>
</evidence>
<keyword evidence="2" id="KW-0813">Transport</keyword>
<evidence type="ECO:0000259" key="7">
    <source>
        <dbReference type="PROSITE" id="PS51196"/>
    </source>
</evidence>
<dbReference type="Gene3D" id="3.40.50.300">
    <property type="entry name" value="P-loop containing nucleotide triphosphate hydrolases"/>
    <property type="match status" value="2"/>
</dbReference>
<comment type="caution">
    <text evidence="8">The sequence shown here is derived from an EMBL/GenBank/DDBJ whole genome shotgun (WGS) entry which is preliminary data.</text>
</comment>
<sequence length="1766" mass="198541">MFKELLSQYSIDEHETITHDNIEDRMKRLQNELLMQYCKEKRLSIWFPSTFDQAIGYEDLSLTDKFSLLEAVVQITVESNVESARGEITETDYDTKNSFLLNLLEHLYATNPTLAKYLLLNMIDMISKLSVPCKDILSQMVFNNMWTPVEIMLFIQSVSDMDQNKIKAILHTAQTYRLDCLTALSALDKADPAKHLEEHGRDEPKDADTILDEMRELNYPENILLVLEDVLKYMERELPKYASVDLSEQDIEDGKQKIKSLDFDNPNMDTLKEVLIGMSIAVQDCTTITGPNGKKIEGYFPRLTQLASLLMLLLTRYGTESDKGSLLEIGTGEGKSCIVAMFATIQAICGVKVDIVTSSPVLAIRDQEEWEKLYTKFGVTSSVVPPKGPVENYEQLVEGAYSKQIVFGTVGTFAADILKQEFERRSTRGSRDFELVIVDEVDYMTLDNGVQVTFLSHEASGMRHVEQVLANIWAMTSACRPIELLETGEIQWTTKIQHFHKVAFSAVSHSVPKFSAYDILLPGLQMNFFSKDDIEQLKLAEEQSHKEGQSQEIQDIQWKAIETFMGKIGIAEQYDLLHILELATGIQIECYSLTNNKARLHDTGKTDDNKVKILLLENGRACQILSEREVIDATVSQIKSKLIYLDVAGEKEKELKEKEMGMIIPSFLKTYLETTLPVFVENALKAIGMTPGREYMIDKGPAAETDNVSGDDHQYHAIIPVDFKASGVLEKNKRWGDGLQQFLEMKHQLAISQMSNVTNYMSNFHYFKRYINGKGIFGVSGTLGGQADQEFLARHYKTRSYAIPAHRHSKLIELPVIQVSAGNNLWIQRICETACTVAERGQVVLVICEDVKTANELQTKMENQTRDPNKITMYTVSGRHNVEKRKFDGGNIIIATNLGGRGTDIKVDDDVNKCGGLFVLLIHFPSNRRVEKQVFGRTARKGNPGMVQMMLCRDHLAPAYQGQSIEVMRHLRERYEVSRIADMEKDELLEIEMKEQLFSTFCQYLGDFDGNYTEQEKKDPTKATSRQNPNRFDYQPALNALKECWALWLTVHEEHINRHDDTETLKHDLLLQLQTTGDMLLLGKSDNFYDHVKQAISRTDLHCRNRSKSDYGALSCWETIVTCHEMYSAVALYNQAFITINLESKDYKSKAKELLQRAHNLVDVYLSESTNTMVSCNLSVTSDFEPHHKEGTNFQRQMEARLNTFKSWKGYIESAINKLEELDKSNDDAVTEESSVYTLSEQTDYITKNELEALYDYGLGIVFEVKKKPKFCIDALICFILGVIQVVAGILVCALSFGTATQFGLGLISEGVSDIISGIKGMIEGSFSWAEWAISKSISIGMSLLSAGFSAIKSVYSTAKGLITGTKTFASVADDIINSGKHVFKSLKGTAQKAVSGTLRETMKKMASSTALKQNFMHATKYACQEIGKQAVTTALNYAVDVGVQKLFHSCLQDVFERTVSSAMKSNSALDQGLTKVVCFGVPKAVLQKETPDFKIDKKNEEEIKGLVESGLAIEDLVLGYTTAHEVIDKLSTVSQTAAGILNQKGIVKGISLATELAEYTTRFVEILQTIPTSAIINDKFVPTFLETMEDIKPYDHDGRHNLPDVKRLKTDLLNNIVERVAKAFTDACAQHMASFSTRELKKHVNSVTGKAVSNVLGRYETQRFFDDQHHKHNMKTAASTEGKPLSEKERVELQDYVENISNEKRPATAVDLYVLTKSGLLDGKGIRFTVVDKKGKKLSEEYYPGTKDGGGEITLQLTKEPLKTK</sequence>
<dbReference type="InterPro" id="IPR014018">
    <property type="entry name" value="SecA_motor_DEAD"/>
</dbReference>
<evidence type="ECO:0000259" key="5">
    <source>
        <dbReference type="PROSITE" id="PS51192"/>
    </source>
</evidence>
<reference evidence="8 9" key="1">
    <citation type="submission" date="2024-09" db="EMBL/GenBank/DDBJ databases">
        <title>A chromosome-level genome assembly of Gray's grenadier anchovy, Coilia grayii.</title>
        <authorList>
            <person name="Fu Z."/>
        </authorList>
    </citation>
    <scope>NUCLEOTIDE SEQUENCE [LARGE SCALE GENOMIC DNA]</scope>
    <source>
        <strain evidence="8">G4</strain>
        <tissue evidence="8">Muscle</tissue>
    </source>
</reference>
<dbReference type="PROSITE" id="PS51196">
    <property type="entry name" value="SECA_MOTOR_DEAD"/>
    <property type="match status" value="1"/>
</dbReference>
<evidence type="ECO:0000256" key="1">
    <source>
        <dbReference type="ARBA" id="ARBA00022490"/>
    </source>
</evidence>
<accession>A0ABD1KT32</accession>
<feature type="region of interest" description="Disordered" evidence="4">
    <location>
        <begin position="1746"/>
        <end position="1766"/>
    </location>
</feature>
<evidence type="ECO:0000259" key="6">
    <source>
        <dbReference type="PROSITE" id="PS51194"/>
    </source>
</evidence>
<evidence type="ECO:0000313" key="8">
    <source>
        <dbReference type="EMBL" id="KAL2102293.1"/>
    </source>
</evidence>
<dbReference type="EMBL" id="JBHFQA010000002">
    <property type="protein sequence ID" value="KAL2102293.1"/>
    <property type="molecule type" value="Genomic_DNA"/>
</dbReference>
<protein>
    <recommendedName>
        <fullName evidence="10">Protein translocase subunit SecA</fullName>
    </recommendedName>
</protein>
<dbReference type="PROSITE" id="PS51192">
    <property type="entry name" value="HELICASE_ATP_BIND_1"/>
    <property type="match status" value="1"/>
</dbReference>